<dbReference type="Pfam" id="PF00535">
    <property type="entry name" value="Glycos_transf_2"/>
    <property type="match status" value="1"/>
</dbReference>
<evidence type="ECO:0000259" key="4">
    <source>
        <dbReference type="Pfam" id="PF00535"/>
    </source>
</evidence>
<dbReference type="InterPro" id="IPR029044">
    <property type="entry name" value="Nucleotide-diphossugar_trans"/>
</dbReference>
<dbReference type="Gene3D" id="3.90.550.10">
    <property type="entry name" value="Spore Coat Polysaccharide Biosynthesis Protein SpsA, Chain A"/>
    <property type="match status" value="1"/>
</dbReference>
<dbReference type="GO" id="GO:0016020">
    <property type="term" value="C:membrane"/>
    <property type="evidence" value="ECO:0007669"/>
    <property type="project" value="GOC"/>
</dbReference>
<keyword evidence="3 5" id="KW-0808">Transferase</keyword>
<keyword evidence="2 5" id="KW-0328">Glycosyltransferase</keyword>
<reference evidence="5 6" key="1">
    <citation type="submission" date="2020-07" db="EMBL/GenBank/DDBJ databases">
        <title>Sequencing the genomes of 1000 actinobacteria strains.</title>
        <authorList>
            <person name="Klenk H.-P."/>
        </authorList>
    </citation>
    <scope>NUCLEOTIDE SEQUENCE [LARGE SCALE GENOMIC DNA]</scope>
    <source>
        <strain evidence="5 6">DSM 19663</strain>
    </source>
</reference>
<evidence type="ECO:0000313" key="6">
    <source>
        <dbReference type="Proteomes" id="UP000585905"/>
    </source>
</evidence>
<feature type="domain" description="Glycosyltransferase 2-like" evidence="4">
    <location>
        <begin position="24"/>
        <end position="187"/>
    </location>
</feature>
<organism evidence="5 6">
    <name type="scientific">Microcella alkalica</name>
    <dbReference type="NCBI Taxonomy" id="355930"/>
    <lineage>
        <taxon>Bacteria</taxon>
        <taxon>Bacillati</taxon>
        <taxon>Actinomycetota</taxon>
        <taxon>Actinomycetes</taxon>
        <taxon>Micrococcales</taxon>
        <taxon>Microbacteriaceae</taxon>
        <taxon>Microcella</taxon>
    </lineage>
</organism>
<sequence>MSAEHPPVERIQGGASRSGAGTLIVLPTYNEAESIRGVLARIRAAVPDADVLIVDDASPDGTGRIADELAADDPGVRVVHRPGKAGLGSAYLAGFALAAREGYRVVVEIDADGSHDPAELPTMIALADADAVDLVIGSRWVPGGSVVNWPWARRAISRGGNRYARGMLRSRIQDLTAGFRVYRTAALSGLDDSVVSSHGYCFQVELAWRIERRGGRVVEHPIAFVERATGRSKMHAGIVGEALWRVTAWGVALRLGRGPLPGA</sequence>
<gene>
    <name evidence="5" type="ORF">FHX53_000764</name>
</gene>
<proteinExistence type="inferred from homology"/>
<dbReference type="SUPFAM" id="SSF53448">
    <property type="entry name" value="Nucleotide-diphospho-sugar transferases"/>
    <property type="match status" value="1"/>
</dbReference>
<dbReference type="CDD" id="cd06442">
    <property type="entry name" value="DPM1_like"/>
    <property type="match status" value="1"/>
</dbReference>
<comment type="similarity">
    <text evidence="1">Belongs to the glycosyltransferase 2 family.</text>
</comment>
<dbReference type="PANTHER" id="PTHR43398:SF1">
    <property type="entry name" value="DOLICHOL-PHOSPHATE MANNOSYLTRANSFERASE SUBUNIT 1"/>
    <property type="match status" value="1"/>
</dbReference>
<comment type="caution">
    <text evidence="5">The sequence shown here is derived from an EMBL/GenBank/DDBJ whole genome shotgun (WGS) entry which is preliminary data.</text>
</comment>
<dbReference type="PANTHER" id="PTHR43398">
    <property type="entry name" value="DOLICHOL-PHOSPHATE MANNOSYLTRANSFERASE SUBUNIT 1"/>
    <property type="match status" value="1"/>
</dbReference>
<dbReference type="GO" id="GO:0004582">
    <property type="term" value="F:dolichyl-phosphate beta-D-mannosyltransferase activity"/>
    <property type="evidence" value="ECO:0007669"/>
    <property type="project" value="UniProtKB-EC"/>
</dbReference>
<dbReference type="InterPro" id="IPR039528">
    <property type="entry name" value="DPM1-like"/>
</dbReference>
<dbReference type="EC" id="2.4.1.83" evidence="5"/>
<dbReference type="Proteomes" id="UP000585905">
    <property type="component" value="Unassembled WGS sequence"/>
</dbReference>
<dbReference type="InterPro" id="IPR001173">
    <property type="entry name" value="Glyco_trans_2-like"/>
</dbReference>
<dbReference type="RefSeq" id="WP_343050792.1">
    <property type="nucleotide sequence ID" value="NZ_BAAAOV010000005.1"/>
</dbReference>
<name>A0A839E5W8_9MICO</name>
<evidence type="ECO:0000256" key="2">
    <source>
        <dbReference type="ARBA" id="ARBA00022676"/>
    </source>
</evidence>
<dbReference type="GO" id="GO:0009247">
    <property type="term" value="P:glycolipid biosynthetic process"/>
    <property type="evidence" value="ECO:0007669"/>
    <property type="project" value="TreeGrafter"/>
</dbReference>
<dbReference type="AlphaFoldDB" id="A0A839E5W8"/>
<evidence type="ECO:0000313" key="5">
    <source>
        <dbReference type="EMBL" id="MBA8847200.1"/>
    </source>
</evidence>
<keyword evidence="6" id="KW-1185">Reference proteome</keyword>
<dbReference type="EMBL" id="JACGWX010000001">
    <property type="protein sequence ID" value="MBA8847200.1"/>
    <property type="molecule type" value="Genomic_DNA"/>
</dbReference>
<evidence type="ECO:0000256" key="3">
    <source>
        <dbReference type="ARBA" id="ARBA00022679"/>
    </source>
</evidence>
<accession>A0A839E5W8</accession>
<evidence type="ECO:0000256" key="1">
    <source>
        <dbReference type="ARBA" id="ARBA00006739"/>
    </source>
</evidence>
<dbReference type="FunFam" id="3.90.550.10:FF:000122">
    <property type="entry name" value="Dolichol-phosphate mannosyltransferase subunit 1"/>
    <property type="match status" value="1"/>
</dbReference>
<protein>
    <submittedName>
        <fullName evidence="5">Dolichol-phosphate mannosyltransferase</fullName>
        <ecNumber evidence="5">2.4.1.83</ecNumber>
    </submittedName>
</protein>